<organism evidence="2 3">
    <name type="scientific">Heterodera trifolii</name>
    <dbReference type="NCBI Taxonomy" id="157864"/>
    <lineage>
        <taxon>Eukaryota</taxon>
        <taxon>Metazoa</taxon>
        <taxon>Ecdysozoa</taxon>
        <taxon>Nematoda</taxon>
        <taxon>Chromadorea</taxon>
        <taxon>Rhabditida</taxon>
        <taxon>Tylenchina</taxon>
        <taxon>Tylenchomorpha</taxon>
        <taxon>Tylenchoidea</taxon>
        <taxon>Heteroderidae</taxon>
        <taxon>Heteroderinae</taxon>
        <taxon>Heterodera</taxon>
    </lineage>
</organism>
<feature type="region of interest" description="Disordered" evidence="1">
    <location>
        <begin position="120"/>
        <end position="186"/>
    </location>
</feature>
<feature type="compositionally biased region" description="Basic and acidic residues" evidence="1">
    <location>
        <begin position="142"/>
        <end position="159"/>
    </location>
</feature>
<accession>A0ABD2LR14</accession>
<evidence type="ECO:0000313" key="3">
    <source>
        <dbReference type="Proteomes" id="UP001620626"/>
    </source>
</evidence>
<gene>
    <name evidence="2" type="ORF">niasHT_010235</name>
</gene>
<name>A0ABD2LR14_9BILA</name>
<evidence type="ECO:0000256" key="1">
    <source>
        <dbReference type="SAM" id="MobiDB-lite"/>
    </source>
</evidence>
<dbReference type="AlphaFoldDB" id="A0ABD2LR14"/>
<reference evidence="2 3" key="1">
    <citation type="submission" date="2024-10" db="EMBL/GenBank/DDBJ databases">
        <authorList>
            <person name="Kim D."/>
        </authorList>
    </citation>
    <scope>NUCLEOTIDE SEQUENCE [LARGE SCALE GENOMIC DNA]</scope>
    <source>
        <strain evidence="2">BH-2024</strain>
    </source>
</reference>
<dbReference type="Proteomes" id="UP001620626">
    <property type="component" value="Unassembled WGS sequence"/>
</dbReference>
<comment type="caution">
    <text evidence="2">The sequence shown here is derived from an EMBL/GenBank/DDBJ whole genome shotgun (WGS) entry which is preliminary data.</text>
</comment>
<protein>
    <submittedName>
        <fullName evidence="2">Uncharacterized protein</fullName>
    </submittedName>
</protein>
<dbReference type="EMBL" id="JBICBT010000311">
    <property type="protein sequence ID" value="KAL3117677.1"/>
    <property type="molecule type" value="Genomic_DNA"/>
</dbReference>
<evidence type="ECO:0000313" key="2">
    <source>
        <dbReference type="EMBL" id="KAL3117677.1"/>
    </source>
</evidence>
<proteinExistence type="predicted"/>
<sequence>MDHQAIPVYAKVREHLLNCKERGYQIKETSIDNDRIRFGFMFAFQSDSPPSTIIDKGADQCADHTDKKDEKLEEFLLILNDNAIKRSIPEFVEEAMNGLKEHIGEDEYVKLEKVLEENMQAEQKPSIADKKHDENGENSEEGVGKKLKEKIIQAKENLKGKIKQRLMRKTDEDNEKERKKQSRQFP</sequence>
<keyword evidence="3" id="KW-1185">Reference proteome</keyword>
<feature type="compositionally biased region" description="Basic and acidic residues" evidence="1">
    <location>
        <begin position="168"/>
        <end position="178"/>
    </location>
</feature>